<dbReference type="Pfam" id="PF17126">
    <property type="entry name" value="RsmF_methylt_CI"/>
    <property type="match status" value="1"/>
</dbReference>
<dbReference type="Gene3D" id="3.40.50.150">
    <property type="entry name" value="Vaccinia Virus protein VP39"/>
    <property type="match status" value="1"/>
</dbReference>
<feature type="binding site" evidence="6">
    <location>
        <position position="180"/>
    </location>
    <ligand>
        <name>S-adenosyl-L-methionine</name>
        <dbReference type="ChEBI" id="CHEBI:59789"/>
    </ligand>
</feature>
<gene>
    <name evidence="8" type="ORF">H9945_01800</name>
</gene>
<proteinExistence type="inferred from homology"/>
<evidence type="ECO:0000313" key="9">
    <source>
        <dbReference type="Proteomes" id="UP000886803"/>
    </source>
</evidence>
<keyword evidence="3 6" id="KW-0808">Transferase</keyword>
<dbReference type="Pfam" id="PF01189">
    <property type="entry name" value="Methyltr_RsmB-F"/>
    <property type="match status" value="1"/>
</dbReference>
<dbReference type="InterPro" id="IPR001678">
    <property type="entry name" value="MeTrfase_RsmB-F_NOP2_dom"/>
</dbReference>
<dbReference type="PROSITE" id="PS51686">
    <property type="entry name" value="SAM_MT_RSMB_NOP"/>
    <property type="match status" value="1"/>
</dbReference>
<dbReference type="PRINTS" id="PR02008">
    <property type="entry name" value="RCMTFAMILY"/>
</dbReference>
<keyword evidence="2 6" id="KW-0489">Methyltransferase</keyword>
<evidence type="ECO:0000256" key="5">
    <source>
        <dbReference type="ARBA" id="ARBA00022884"/>
    </source>
</evidence>
<feature type="active site" description="Nucleophile" evidence="6">
    <location>
        <position position="233"/>
    </location>
</feature>
<dbReference type="AlphaFoldDB" id="A0A9D2M5K5"/>
<evidence type="ECO:0000259" key="7">
    <source>
        <dbReference type="PROSITE" id="PS51686"/>
    </source>
</evidence>
<dbReference type="PANTHER" id="PTHR22807">
    <property type="entry name" value="NOP2 YEAST -RELATED NOL1/NOP2/FMU SUN DOMAIN-CONTAINING"/>
    <property type="match status" value="1"/>
</dbReference>
<evidence type="ECO:0000256" key="4">
    <source>
        <dbReference type="ARBA" id="ARBA00022691"/>
    </source>
</evidence>
<reference evidence="8" key="2">
    <citation type="submission" date="2021-04" db="EMBL/GenBank/DDBJ databases">
        <authorList>
            <person name="Gilroy R."/>
        </authorList>
    </citation>
    <scope>NUCLEOTIDE SEQUENCE</scope>
    <source>
        <strain evidence="8">ChiBcec8-13705</strain>
    </source>
</reference>
<dbReference type="InterPro" id="IPR031340">
    <property type="entry name" value="RsmF_methylt_CI"/>
</dbReference>
<evidence type="ECO:0000256" key="3">
    <source>
        <dbReference type="ARBA" id="ARBA00022679"/>
    </source>
</evidence>
<dbReference type="CDD" id="cd02440">
    <property type="entry name" value="AdoMet_MTases"/>
    <property type="match status" value="1"/>
</dbReference>
<keyword evidence="4 6" id="KW-0949">S-adenosyl-L-methionine</keyword>
<dbReference type="Proteomes" id="UP000886803">
    <property type="component" value="Unassembled WGS sequence"/>
</dbReference>
<comment type="caution">
    <text evidence="8">The sequence shown here is derived from an EMBL/GenBank/DDBJ whole genome shotgun (WGS) entry which is preliminary data.</text>
</comment>
<organism evidence="8 9">
    <name type="scientific">Candidatus Gemmiger avicola</name>
    <dbReference type="NCBI Taxonomy" id="2838605"/>
    <lineage>
        <taxon>Bacteria</taxon>
        <taxon>Bacillati</taxon>
        <taxon>Bacillota</taxon>
        <taxon>Clostridia</taxon>
        <taxon>Eubacteriales</taxon>
        <taxon>Gemmiger</taxon>
    </lineage>
</organism>
<sequence length="466" mass="49721">MFEYPETFLARERALLGSRCETLLRHPAETPARGVTANTLRLTPERLLAQSGLPLRPSPFAPAAFRLADADLRPGRHPWHHAGAFYVQEPSAAAPAALLGVRPGMRVADLCAAPGGKSSQLAAALAGQGLLLANEYNAGRAAVLRQNLERMGVTNAVVTNEDTARLAAALPGLFDCVLVDAPCSGEGMFRKEAAAVSQYSQALVEHCAALGASILDNAASLVAPGGRLLLSTCTFAPEEDEGQVAAFLARHPEFLLCDLSGCGFGHPGEANRAPGAPAAFPAEKCRRIWPADGGEGHFMALLQKQPDAAHDARPAKPWRTAKPPKEWRAFAAELFPALTDAPGRMVGDVWMLLPETPLPETRLHILRAGVPAGRVVKNRFEPAHALFMARGASCPNREELTVADPRTAAWLRGEEIPVRTARNGWCAVLVDGMPLGCGKASGGRIKNHYPKALRRQGESLEPYAQT</sequence>
<name>A0A9D2M5K5_9FIRM</name>
<dbReference type="Pfam" id="PF17125">
    <property type="entry name" value="Methyltr_RsmF_N"/>
    <property type="match status" value="1"/>
</dbReference>
<dbReference type="Gene3D" id="2.30.130.60">
    <property type="match status" value="1"/>
</dbReference>
<dbReference type="InterPro" id="IPR031341">
    <property type="entry name" value="Methyltr_RsmF_N"/>
</dbReference>
<dbReference type="GO" id="GO:0008173">
    <property type="term" value="F:RNA methyltransferase activity"/>
    <property type="evidence" value="ECO:0007669"/>
    <property type="project" value="InterPro"/>
</dbReference>
<dbReference type="SUPFAM" id="SSF53335">
    <property type="entry name" value="S-adenosyl-L-methionine-dependent methyltransferases"/>
    <property type="match status" value="1"/>
</dbReference>
<protein>
    <submittedName>
        <fullName evidence="8">RsmB/NOP family class I SAM-dependent RNA methyltransferase</fullName>
    </submittedName>
</protein>
<evidence type="ECO:0000256" key="1">
    <source>
        <dbReference type="ARBA" id="ARBA00022490"/>
    </source>
</evidence>
<dbReference type="InterPro" id="IPR027391">
    <property type="entry name" value="Nol1_Nop2_Fmu_2"/>
</dbReference>
<dbReference type="EMBL" id="DWYG01000017">
    <property type="protein sequence ID" value="HJB41215.1"/>
    <property type="molecule type" value="Genomic_DNA"/>
</dbReference>
<feature type="binding site" evidence="6">
    <location>
        <position position="135"/>
    </location>
    <ligand>
        <name>S-adenosyl-L-methionine</name>
        <dbReference type="ChEBI" id="CHEBI:59789"/>
    </ligand>
</feature>
<dbReference type="CDD" id="cd21147">
    <property type="entry name" value="RsmF_methylt_CTD1"/>
    <property type="match status" value="1"/>
</dbReference>
<evidence type="ECO:0000313" key="8">
    <source>
        <dbReference type="EMBL" id="HJB41215.1"/>
    </source>
</evidence>
<dbReference type="InterPro" id="IPR029063">
    <property type="entry name" value="SAM-dependent_MTases_sf"/>
</dbReference>
<dbReference type="InterPro" id="IPR023267">
    <property type="entry name" value="RCMT"/>
</dbReference>
<dbReference type="GO" id="GO:0003723">
    <property type="term" value="F:RNA binding"/>
    <property type="evidence" value="ECO:0007669"/>
    <property type="project" value="UniProtKB-UniRule"/>
</dbReference>
<keyword evidence="5 6" id="KW-0694">RNA-binding</keyword>
<evidence type="ECO:0000256" key="2">
    <source>
        <dbReference type="ARBA" id="ARBA00022603"/>
    </source>
</evidence>
<dbReference type="PANTHER" id="PTHR22807:SF30">
    <property type="entry name" value="28S RRNA (CYTOSINE(4447)-C(5))-METHYLTRANSFERASE-RELATED"/>
    <property type="match status" value="1"/>
</dbReference>
<feature type="binding site" evidence="6">
    <location>
        <begin position="111"/>
        <end position="117"/>
    </location>
    <ligand>
        <name>S-adenosyl-L-methionine</name>
        <dbReference type="ChEBI" id="CHEBI:59789"/>
    </ligand>
</feature>
<comment type="similarity">
    <text evidence="6">Belongs to the class I-like SAM-binding methyltransferase superfamily. RsmB/NOP family.</text>
</comment>
<dbReference type="GO" id="GO:0001510">
    <property type="term" value="P:RNA methylation"/>
    <property type="evidence" value="ECO:0007669"/>
    <property type="project" value="InterPro"/>
</dbReference>
<evidence type="ECO:0000256" key="6">
    <source>
        <dbReference type="PROSITE-ProRule" id="PRU01023"/>
    </source>
</evidence>
<keyword evidence="1" id="KW-0963">Cytoplasm</keyword>
<feature type="domain" description="SAM-dependent MTase RsmB/NOP-type" evidence="7">
    <location>
        <begin position="20"/>
        <end position="305"/>
    </location>
</feature>
<reference evidence="8" key="1">
    <citation type="journal article" date="2021" name="PeerJ">
        <title>Extensive microbial diversity within the chicken gut microbiome revealed by metagenomics and culture.</title>
        <authorList>
            <person name="Gilroy R."/>
            <person name="Ravi A."/>
            <person name="Getino M."/>
            <person name="Pursley I."/>
            <person name="Horton D.L."/>
            <person name="Alikhan N.F."/>
            <person name="Baker D."/>
            <person name="Gharbi K."/>
            <person name="Hall N."/>
            <person name="Watson M."/>
            <person name="Adriaenssens E.M."/>
            <person name="Foster-Nyarko E."/>
            <person name="Jarju S."/>
            <person name="Secka A."/>
            <person name="Antonio M."/>
            <person name="Oren A."/>
            <person name="Chaudhuri R.R."/>
            <person name="La Ragione R."/>
            <person name="Hildebrand F."/>
            <person name="Pallen M.J."/>
        </authorList>
    </citation>
    <scope>NUCLEOTIDE SEQUENCE</scope>
    <source>
        <strain evidence="8">ChiBcec8-13705</strain>
    </source>
</reference>
<dbReference type="Gene3D" id="3.30.70.1170">
    <property type="entry name" value="Sun protein, domain 3"/>
    <property type="match status" value="1"/>
</dbReference>
<accession>A0A9D2M5K5</accession>
<dbReference type="Pfam" id="PF13636">
    <property type="entry name" value="Methyltranf_PUA"/>
    <property type="match status" value="1"/>
</dbReference>
<dbReference type="InterPro" id="IPR049560">
    <property type="entry name" value="MeTrfase_RsmB-F_NOP2_cat"/>
</dbReference>
<feature type="binding site" evidence="6">
    <location>
        <position position="162"/>
    </location>
    <ligand>
        <name>S-adenosyl-L-methionine</name>
        <dbReference type="ChEBI" id="CHEBI:59789"/>
    </ligand>
</feature>